<keyword evidence="2" id="KW-0614">Plasmid</keyword>
<dbReference type="EMBL" id="X96977">
    <property type="protein sequence ID" value="CAA65674.1"/>
    <property type="molecule type" value="Genomic_DNA"/>
</dbReference>
<gene>
    <name evidence="2" type="primary">orf15</name>
</gene>
<evidence type="ECO:0000256" key="1">
    <source>
        <dbReference type="SAM" id="Phobius"/>
    </source>
</evidence>
<feature type="transmembrane region" description="Helical" evidence="1">
    <location>
        <begin position="20"/>
        <end position="38"/>
    </location>
</feature>
<protein>
    <submittedName>
        <fullName evidence="2">Orf15 protein</fullName>
    </submittedName>
</protein>
<organism evidence="2">
    <name type="scientific">Enterococcus faecalis</name>
    <name type="common">Streptococcus faecalis</name>
    <dbReference type="NCBI Taxonomy" id="1351"/>
    <lineage>
        <taxon>Bacteria</taxon>
        <taxon>Bacillati</taxon>
        <taxon>Bacillota</taxon>
        <taxon>Bacilli</taxon>
        <taxon>Lactobacillales</taxon>
        <taxon>Enterococcaceae</taxon>
        <taxon>Enterococcus</taxon>
    </lineage>
</organism>
<keyword evidence="1" id="KW-1133">Transmembrane helix</keyword>
<reference evidence="2" key="1">
    <citation type="journal article" date="1996" name="Mol. Gen. Genet.">
        <title>Comparative analysis of 18 sex pheromone plasmids from Enterococcus faecalis: detection of a new insertion element on pPD1 and implications for the evolution of this plasmid family.</title>
        <authorList>
            <person name="Hirt H."/>
            <person name="Wirth R."/>
            <person name="Muscholl A."/>
        </authorList>
    </citation>
    <scope>NUCLEOTIDE SEQUENCE</scope>
    <source>
        <strain evidence="2">OG1X</strain>
        <plasmid evidence="2">pAD1</plasmid>
    </source>
</reference>
<dbReference type="PIR" id="S72383">
    <property type="entry name" value="S72383"/>
</dbReference>
<feature type="transmembrane region" description="Helical" evidence="1">
    <location>
        <begin position="44"/>
        <end position="61"/>
    </location>
</feature>
<keyword evidence="1" id="KW-0472">Membrane</keyword>
<sequence>MECKNMFDLSGLANNISSQVIILLVILGLVSLVVAVATQGAARGIATVSLILILIALVLVLKDAEKIGTWLKDLIFKPNAGFIFPIKGWRF</sequence>
<evidence type="ECO:0000313" key="2">
    <source>
        <dbReference type="EMBL" id="CAA65674.1"/>
    </source>
</evidence>
<reference evidence="2" key="2">
    <citation type="submission" date="1996-02" db="EMBL/GenBank/DDBJ databases">
        <authorList>
            <person name="Muscholl A.B."/>
        </authorList>
    </citation>
    <scope>NUCLEOTIDE SEQUENCE</scope>
    <source>
        <strain evidence="2">OG1X</strain>
        <plasmid evidence="2">pAD1</plasmid>
    </source>
</reference>
<keyword evidence="1" id="KW-0812">Transmembrane</keyword>
<proteinExistence type="predicted"/>
<name>Q47798_ENTFL</name>
<geneLocation type="plasmid" evidence="2">
    <name>pAD1</name>
</geneLocation>
<dbReference type="AlphaFoldDB" id="Q47798"/>
<accession>Q47798</accession>